<dbReference type="PANTHER" id="PTHR42909:SF1">
    <property type="entry name" value="CARBOHYDRATE KINASE PFKB DOMAIN-CONTAINING PROTEIN"/>
    <property type="match status" value="1"/>
</dbReference>
<dbReference type="SUPFAM" id="SSF110581">
    <property type="entry name" value="Indigoidine synthase A-like"/>
    <property type="match status" value="1"/>
</dbReference>
<dbReference type="EMBL" id="VSWD01000011">
    <property type="protein sequence ID" value="KAK3087607.1"/>
    <property type="molecule type" value="Genomic_DNA"/>
</dbReference>
<evidence type="ECO:0000256" key="6">
    <source>
        <dbReference type="ARBA" id="ARBA00023239"/>
    </source>
</evidence>
<keyword evidence="3" id="KW-0418">Kinase</keyword>
<sequence length="674" mass="72757">MEVSEEVADALHCGKGVVALESTIITHGMPFPQNLKTALSVEQKVRQFGSTPATIGIVKGKIKVGLSNEELEYLSDPSIEVIKTSRRDFPVVIGEKLNGGTTVSGTMVVAHMAGIKVFVTGGIGGVHRGVEQTMDISADLTELGRTPVVVVSSGVKSILDIGRTLEYLETQGVCVCSYGNSKNFPAFLSPKSGFSAPYNINDPDQAAKIIASHQSLGLDSGMLIAVPITDTYTNLWEEIESNIQTALEEARENNISGREITPYVLSRLNEISQGKSLQAKNNATVGSQIAKSLANYVTREKASHVTPSNHATVHTAKKPDVVVVGGSIVDFYARIHTKEFGSDGGTYPGSVQQSFGGVGRNVADCLSRLDVNTLFISAIGKDSHNSPFKVYCKHMNQYGIAELRDHNTATYCAVLRDNGELVFGIGDMDIHSQITPQYIAKFHDDIVSSKLICLDGNVTVEAMQYVCELAKQNGVPVWYEPTDLHKAVKPFQTKVTSPVQYSSPNMNELRVMSTYMSNGTDSHNTENVDELPQDQVIRECVDRLKTVITKIPVVIATIGHHGVVLCQRSCQGSAEDKYNVTVDWFPATCHGAKVKDIVSVSGAGDCMVAAVLSGLIKGVAMETNIKSGLIAAQMSLQSHHAVPHNISPKSLHLTYELNEGLKPQRITSFIVSNV</sequence>
<dbReference type="GO" id="GO:0006796">
    <property type="term" value="P:phosphate-containing compound metabolic process"/>
    <property type="evidence" value="ECO:0007669"/>
    <property type="project" value="UniProtKB-ARBA"/>
</dbReference>
<evidence type="ECO:0000256" key="1">
    <source>
        <dbReference type="ARBA" id="ARBA00022679"/>
    </source>
</evidence>
<dbReference type="GO" id="GO:0016301">
    <property type="term" value="F:kinase activity"/>
    <property type="evidence" value="ECO:0007669"/>
    <property type="project" value="UniProtKB-KW"/>
</dbReference>
<keyword evidence="6" id="KW-0456">Lyase</keyword>
<dbReference type="SUPFAM" id="SSF53613">
    <property type="entry name" value="Ribokinase-like"/>
    <property type="match status" value="1"/>
</dbReference>
<comment type="caution">
    <text evidence="9">The sequence shown here is derived from an EMBL/GenBank/DDBJ whole genome shotgun (WGS) entry which is preliminary data.</text>
</comment>
<dbReference type="GO" id="GO:0004730">
    <property type="term" value="F:pseudouridylate synthase activity"/>
    <property type="evidence" value="ECO:0007669"/>
    <property type="project" value="InterPro"/>
</dbReference>
<dbReference type="PROSITE" id="PS00584">
    <property type="entry name" value="PFKB_KINASES_2"/>
    <property type="match status" value="1"/>
</dbReference>
<dbReference type="PANTHER" id="PTHR42909">
    <property type="entry name" value="ZGC:136858"/>
    <property type="match status" value="1"/>
</dbReference>
<evidence type="ECO:0000313" key="9">
    <source>
        <dbReference type="EMBL" id="KAK3087607.1"/>
    </source>
</evidence>
<evidence type="ECO:0000256" key="7">
    <source>
        <dbReference type="ARBA" id="ARBA00023295"/>
    </source>
</evidence>
<gene>
    <name evidence="9" type="ORF">FSP39_008289</name>
</gene>
<evidence type="ECO:0000256" key="2">
    <source>
        <dbReference type="ARBA" id="ARBA00022723"/>
    </source>
</evidence>
<dbReference type="GO" id="GO:0016798">
    <property type="term" value="F:hydrolase activity, acting on glycosyl bonds"/>
    <property type="evidence" value="ECO:0007669"/>
    <property type="project" value="UniProtKB-KW"/>
</dbReference>
<keyword evidence="5" id="KW-0464">Manganese</keyword>
<dbReference type="InterPro" id="IPR011611">
    <property type="entry name" value="PfkB_dom"/>
</dbReference>
<dbReference type="InterPro" id="IPR022830">
    <property type="entry name" value="Indigdn_synthA-like"/>
</dbReference>
<keyword evidence="10" id="KW-1185">Reference proteome</keyword>
<protein>
    <recommendedName>
        <fullName evidence="8">Carbohydrate kinase PfkB domain-containing protein</fullName>
    </recommendedName>
</protein>
<keyword evidence="1" id="KW-0808">Transferase</keyword>
<keyword evidence="4" id="KW-0378">Hydrolase</keyword>
<name>A0AA88XLL7_PINIB</name>
<evidence type="ECO:0000313" key="10">
    <source>
        <dbReference type="Proteomes" id="UP001186944"/>
    </source>
</evidence>
<dbReference type="GO" id="GO:0046872">
    <property type="term" value="F:metal ion binding"/>
    <property type="evidence" value="ECO:0007669"/>
    <property type="project" value="UniProtKB-KW"/>
</dbReference>
<keyword evidence="2" id="KW-0479">Metal-binding</keyword>
<organism evidence="9 10">
    <name type="scientific">Pinctada imbricata</name>
    <name type="common">Atlantic pearl-oyster</name>
    <name type="synonym">Pinctada martensii</name>
    <dbReference type="NCBI Taxonomy" id="66713"/>
    <lineage>
        <taxon>Eukaryota</taxon>
        <taxon>Metazoa</taxon>
        <taxon>Spiralia</taxon>
        <taxon>Lophotrochozoa</taxon>
        <taxon>Mollusca</taxon>
        <taxon>Bivalvia</taxon>
        <taxon>Autobranchia</taxon>
        <taxon>Pteriomorphia</taxon>
        <taxon>Pterioida</taxon>
        <taxon>Pterioidea</taxon>
        <taxon>Pteriidae</taxon>
        <taxon>Pinctada</taxon>
    </lineage>
</organism>
<dbReference type="Pfam" id="PF00294">
    <property type="entry name" value="PfkB"/>
    <property type="match status" value="1"/>
</dbReference>
<proteinExistence type="inferred from homology"/>
<feature type="domain" description="Carbohydrate kinase PfkB" evidence="8">
    <location>
        <begin position="320"/>
        <end position="641"/>
    </location>
</feature>
<dbReference type="Gene3D" id="3.40.1190.20">
    <property type="match status" value="1"/>
</dbReference>
<reference evidence="9" key="1">
    <citation type="submission" date="2019-08" db="EMBL/GenBank/DDBJ databases">
        <title>The improved chromosome-level genome for the pearl oyster Pinctada fucata martensii using PacBio sequencing and Hi-C.</title>
        <authorList>
            <person name="Zheng Z."/>
        </authorList>
    </citation>
    <scope>NUCLEOTIDE SEQUENCE</scope>
    <source>
        <strain evidence="9">ZZ-2019</strain>
        <tissue evidence="9">Adductor muscle</tissue>
    </source>
</reference>
<evidence type="ECO:0000256" key="5">
    <source>
        <dbReference type="ARBA" id="ARBA00023211"/>
    </source>
</evidence>
<dbReference type="Proteomes" id="UP001186944">
    <property type="component" value="Unassembled WGS sequence"/>
</dbReference>
<dbReference type="GO" id="GO:0005737">
    <property type="term" value="C:cytoplasm"/>
    <property type="evidence" value="ECO:0007669"/>
    <property type="project" value="TreeGrafter"/>
</dbReference>
<dbReference type="InterPro" id="IPR029056">
    <property type="entry name" value="Ribokinase-like"/>
</dbReference>
<dbReference type="CDD" id="cd01941">
    <property type="entry name" value="YeiC_kinase_like"/>
    <property type="match status" value="1"/>
</dbReference>
<keyword evidence="7" id="KW-0326">Glycosidase</keyword>
<dbReference type="HAMAP" id="MF_01876">
    <property type="entry name" value="PsiMP_glycosidase"/>
    <property type="match status" value="1"/>
</dbReference>
<evidence type="ECO:0000259" key="8">
    <source>
        <dbReference type="Pfam" id="PF00294"/>
    </source>
</evidence>
<dbReference type="InterPro" id="IPR007342">
    <property type="entry name" value="PsuG"/>
</dbReference>
<dbReference type="AlphaFoldDB" id="A0AA88XLL7"/>
<evidence type="ECO:0000256" key="4">
    <source>
        <dbReference type="ARBA" id="ARBA00022801"/>
    </source>
</evidence>
<dbReference type="Gene3D" id="3.40.1790.10">
    <property type="entry name" value="Indigoidine synthase domain"/>
    <property type="match status" value="1"/>
</dbReference>
<dbReference type="Pfam" id="PF04227">
    <property type="entry name" value="Indigoidine_A"/>
    <property type="match status" value="1"/>
</dbReference>
<evidence type="ECO:0000256" key="3">
    <source>
        <dbReference type="ARBA" id="ARBA00022777"/>
    </source>
</evidence>
<accession>A0AA88XLL7</accession>
<dbReference type="InterPro" id="IPR002173">
    <property type="entry name" value="Carboh/pur_kinase_PfkB_CS"/>
</dbReference>